<reference evidence="2" key="1">
    <citation type="submission" date="2021-01" db="EMBL/GenBank/DDBJ databases">
        <authorList>
            <person name="Corre E."/>
            <person name="Pelletier E."/>
            <person name="Niang G."/>
            <person name="Scheremetjew M."/>
            <person name="Finn R."/>
            <person name="Kale V."/>
            <person name="Holt S."/>
            <person name="Cochrane G."/>
            <person name="Meng A."/>
            <person name="Brown T."/>
            <person name="Cohen L."/>
        </authorList>
    </citation>
    <scope>NUCLEOTIDE SEQUENCE</scope>
    <source>
        <strain evidence="2">CCMP125</strain>
    </source>
</reference>
<feature type="region of interest" description="Disordered" evidence="1">
    <location>
        <begin position="199"/>
        <end position="231"/>
    </location>
</feature>
<name>A0A7S2YJD7_9STRA</name>
<accession>A0A7S2YJD7</accession>
<sequence length="400" mass="43112">MSGTNPSSPYGYSQPKPKKRMDDDDEDGPSRKVAAGGAGISFAPMAPSFTPVDFASLNARPQKAGILSTAGPTTNAPPKALPFRWKLETVPTLPEFHPLERTAVFCEHTSATEVASRVSSVLRQRSIEASYHDEKARVKCATASGVEFRVRLYRGRNVYSHGIIVEVQRRFGYALDFHEITTAILNAAQGLPAAATPAGNSNTLPLVSDAEDDEDDDAVPPPPSSGGTSSLSMISKMFSHSSGYDSYYLALQTLASLTDASRMGATTARQVSTELLNPDNEVGSKLVDLIVKKPDPEEEQVFPLQVMALTILANALAAVEGQIPEVLYELLRPVLLQELQAANASNLLVAQQAARCLEYTWEEDHAVGELQQALEVAQQVGQARHAGLEKQARKTLSKLV</sequence>
<evidence type="ECO:0000256" key="1">
    <source>
        <dbReference type="SAM" id="MobiDB-lite"/>
    </source>
</evidence>
<gene>
    <name evidence="2" type="ORF">APAL1065_LOCUS19122</name>
</gene>
<feature type="region of interest" description="Disordered" evidence="1">
    <location>
        <begin position="1"/>
        <end position="38"/>
    </location>
</feature>
<organism evidence="2">
    <name type="scientific">Entomoneis paludosa</name>
    <dbReference type="NCBI Taxonomy" id="265537"/>
    <lineage>
        <taxon>Eukaryota</taxon>
        <taxon>Sar</taxon>
        <taxon>Stramenopiles</taxon>
        <taxon>Ochrophyta</taxon>
        <taxon>Bacillariophyta</taxon>
        <taxon>Bacillariophyceae</taxon>
        <taxon>Bacillariophycidae</taxon>
        <taxon>Entomoneidaceae</taxon>
        <taxon>Entomoneis</taxon>
    </lineage>
</organism>
<dbReference type="EMBL" id="HBHT01028473">
    <property type="protein sequence ID" value="CAD9979768.1"/>
    <property type="molecule type" value="Transcribed_RNA"/>
</dbReference>
<dbReference type="AlphaFoldDB" id="A0A7S2YJD7"/>
<evidence type="ECO:0000313" key="2">
    <source>
        <dbReference type="EMBL" id="CAD9979768.1"/>
    </source>
</evidence>
<proteinExistence type="predicted"/>
<protein>
    <submittedName>
        <fullName evidence="2">Uncharacterized protein</fullName>
    </submittedName>
</protein>
<feature type="compositionally biased region" description="Polar residues" evidence="1">
    <location>
        <begin position="1"/>
        <end position="11"/>
    </location>
</feature>
<feature type="compositionally biased region" description="Acidic residues" evidence="1">
    <location>
        <begin position="209"/>
        <end position="218"/>
    </location>
</feature>